<dbReference type="PANTHER" id="PTHR43384:SF11">
    <property type="entry name" value="SEPTUM SITE DETERMINING PROTEIN"/>
    <property type="match status" value="1"/>
</dbReference>
<name>F6EG35_HOYSD</name>
<dbReference type="Gene3D" id="3.40.50.300">
    <property type="entry name" value="P-loop containing nucleotide triphosphate hydrolases"/>
    <property type="match status" value="1"/>
</dbReference>
<evidence type="ECO:0000313" key="2">
    <source>
        <dbReference type="EMBL" id="AEF38737.1"/>
    </source>
</evidence>
<dbReference type="InterPro" id="IPR022521">
    <property type="entry name" value="Rv3660c"/>
</dbReference>
<accession>F6EG35</accession>
<dbReference type="AlphaFoldDB" id="F6EG35"/>
<evidence type="ECO:0000313" key="3">
    <source>
        <dbReference type="Proteomes" id="UP000009235"/>
    </source>
</evidence>
<dbReference type="KEGG" id="asd:AS9A_0278"/>
<dbReference type="Proteomes" id="UP000009235">
    <property type="component" value="Chromosome"/>
</dbReference>
<dbReference type="HOGENOM" id="CLU_042654_2_1_11"/>
<feature type="domain" description="Rv3660c-like CheY-like N-terminal" evidence="1">
    <location>
        <begin position="31"/>
        <end position="144"/>
    </location>
</feature>
<gene>
    <name evidence="2" type="ordered locus">AS9A_0278</name>
</gene>
<protein>
    <submittedName>
        <fullName evidence="2">SmmB protein</fullName>
    </submittedName>
</protein>
<dbReference type="NCBIfam" id="TIGR03815">
    <property type="entry name" value="CpaE_hom_Actino"/>
    <property type="match status" value="1"/>
</dbReference>
<reference evidence="2 3" key="1">
    <citation type="journal article" date="2011" name="J. Bacteriol.">
        <title>Complete genome sequence of Amycolicicoccus subflavus DQS3-9A1T, an actinomycete isolated from crude oil-polluted soil.</title>
        <authorList>
            <person name="Cai M."/>
            <person name="Chen W.M."/>
            <person name="Nie Y."/>
            <person name="Chi C.Q."/>
            <person name="Wang Y.N."/>
            <person name="Tang Y.Q."/>
            <person name="Li G.Y."/>
            <person name="Wu X.L."/>
        </authorList>
    </citation>
    <scope>NUCLEOTIDE SEQUENCE [LARGE SCALE GENOMIC DNA]</scope>
    <source>
        <strain evidence="3">DSM 45089 / DQS3-9A1</strain>
    </source>
</reference>
<dbReference type="GO" id="GO:0051782">
    <property type="term" value="P:negative regulation of cell division"/>
    <property type="evidence" value="ECO:0007669"/>
    <property type="project" value="TreeGrafter"/>
</dbReference>
<sequence>MNFSGAQWVSSGTVDSMRINEATLVWLGGTAVATEVRRIAAAAECPIEEVHAAITDASEQMTDVPSLVRRRWLSAPAVILDPQTASACSLSSLPRREGIILVHSGAGEDLAAQWREFIGLGIRDVCALPGAESQLITMLSERLMSGTAAGRVIAVAGACGGAGATVLSAALTLASSAAQPRRSLLVDTDSEGPGIDLILGLESAGGLRWPDLTNLTGRVSAEALWAALPAVDGIAVLAHSRDARTGPQRKSPEAGVLRAVIESTRSAGALCVVDVAALPSAEGELLCEIADLIVLVVPAQLRACASARVRSVHLRDRRCGLVVRGPSPGGLTGRDVARAVGLDLITTMRAEAGLDARLERGGLHLPRSSPLRSAAMQVMEAAEVAAA</sequence>
<dbReference type="Pfam" id="PF26563">
    <property type="entry name" value="Rv3660c_N"/>
    <property type="match status" value="1"/>
</dbReference>
<dbReference type="InterPro" id="IPR059050">
    <property type="entry name" value="Rv3660c_N"/>
</dbReference>
<dbReference type="STRING" id="443218.AS9A_0278"/>
<proteinExistence type="predicted"/>
<dbReference type="eggNOG" id="COG0455">
    <property type="taxonomic scope" value="Bacteria"/>
</dbReference>
<dbReference type="SUPFAM" id="SSF52540">
    <property type="entry name" value="P-loop containing nucleoside triphosphate hydrolases"/>
    <property type="match status" value="1"/>
</dbReference>
<dbReference type="EMBL" id="CP002786">
    <property type="protein sequence ID" value="AEF38737.1"/>
    <property type="molecule type" value="Genomic_DNA"/>
</dbReference>
<dbReference type="GO" id="GO:0016887">
    <property type="term" value="F:ATP hydrolysis activity"/>
    <property type="evidence" value="ECO:0007669"/>
    <property type="project" value="TreeGrafter"/>
</dbReference>
<dbReference type="GO" id="GO:0005829">
    <property type="term" value="C:cytosol"/>
    <property type="evidence" value="ECO:0007669"/>
    <property type="project" value="TreeGrafter"/>
</dbReference>
<organism evidence="2 3">
    <name type="scientific">Hoyosella subflava (strain DSM 45089 / JCM 17490 / NBRC 109087 / DQS3-9A1)</name>
    <name type="common">Amycolicicoccus subflavus</name>
    <dbReference type="NCBI Taxonomy" id="443218"/>
    <lineage>
        <taxon>Bacteria</taxon>
        <taxon>Bacillati</taxon>
        <taxon>Actinomycetota</taxon>
        <taxon>Actinomycetes</taxon>
        <taxon>Mycobacteriales</taxon>
        <taxon>Hoyosellaceae</taxon>
        <taxon>Hoyosella</taxon>
    </lineage>
</organism>
<evidence type="ECO:0000259" key="1">
    <source>
        <dbReference type="Pfam" id="PF26563"/>
    </source>
</evidence>
<keyword evidence="3" id="KW-1185">Reference proteome</keyword>
<dbReference type="InterPro" id="IPR027417">
    <property type="entry name" value="P-loop_NTPase"/>
</dbReference>
<dbReference type="GO" id="GO:0009898">
    <property type="term" value="C:cytoplasmic side of plasma membrane"/>
    <property type="evidence" value="ECO:0007669"/>
    <property type="project" value="TreeGrafter"/>
</dbReference>
<dbReference type="PANTHER" id="PTHR43384">
    <property type="entry name" value="SEPTUM SITE-DETERMINING PROTEIN MIND HOMOLOG, CHLOROPLASTIC-RELATED"/>
    <property type="match status" value="1"/>
</dbReference>
<dbReference type="InterPro" id="IPR050625">
    <property type="entry name" value="ParA/MinD_ATPase"/>
</dbReference>
<dbReference type="GO" id="GO:0005524">
    <property type="term" value="F:ATP binding"/>
    <property type="evidence" value="ECO:0007669"/>
    <property type="project" value="TreeGrafter"/>
</dbReference>